<dbReference type="PANTHER" id="PTHR11228:SF7">
    <property type="entry name" value="PQQA PEPTIDE CYCLASE"/>
    <property type="match status" value="1"/>
</dbReference>
<dbReference type="PANTHER" id="PTHR11228">
    <property type="entry name" value="RADICAL SAM DOMAIN PROTEIN"/>
    <property type="match status" value="1"/>
</dbReference>
<protein>
    <submittedName>
        <fullName evidence="2">PqqA peptide cyclase</fullName>
    </submittedName>
</protein>
<evidence type="ECO:0000313" key="3">
    <source>
        <dbReference type="Proteomes" id="UP001057375"/>
    </source>
</evidence>
<evidence type="ECO:0000259" key="1">
    <source>
        <dbReference type="Pfam" id="PF13186"/>
    </source>
</evidence>
<dbReference type="SUPFAM" id="SSF102114">
    <property type="entry name" value="Radical SAM enzymes"/>
    <property type="match status" value="1"/>
</dbReference>
<dbReference type="Proteomes" id="UP001057375">
    <property type="component" value="Unassembled WGS sequence"/>
</dbReference>
<gene>
    <name evidence="2" type="ORF">ADUPG1_004873</name>
</gene>
<name>A0ABQ5K6M9_9EUKA</name>
<organism evidence="2 3">
    <name type="scientific">Aduncisulcus paluster</name>
    <dbReference type="NCBI Taxonomy" id="2918883"/>
    <lineage>
        <taxon>Eukaryota</taxon>
        <taxon>Metamonada</taxon>
        <taxon>Carpediemonas-like organisms</taxon>
        <taxon>Aduncisulcus</taxon>
    </lineage>
</organism>
<dbReference type="Pfam" id="PF13186">
    <property type="entry name" value="SPASM"/>
    <property type="match status" value="1"/>
</dbReference>
<dbReference type="EMBL" id="BQXS01007631">
    <property type="protein sequence ID" value="GKT28217.1"/>
    <property type="molecule type" value="Genomic_DNA"/>
</dbReference>
<feature type="domain" description="4Fe4S-binding SPASM" evidence="1">
    <location>
        <begin position="125"/>
        <end position="177"/>
    </location>
</feature>
<sequence length="183" mass="20855">KEGSFDRLSSAYELMHEKGITSGAVTTISTKNIDILDDIMAFLIEKNVKFWQLQIGLPMGSMAVNSDMILEPSAVDRILDFIHKNGQNGQIKIYPADCLGYYTRKETEIRQIVFNSQVETHWDGCHAGKRSFGILQNGDILGCTSIRDDEFIEGSIRKRPLKEIWMDAESFTWSREMNKSKLK</sequence>
<proteinExistence type="predicted"/>
<comment type="caution">
    <text evidence="2">The sequence shown here is derived from an EMBL/GenBank/DDBJ whole genome shotgun (WGS) entry which is preliminary data.</text>
</comment>
<accession>A0ABQ5K6M9</accession>
<evidence type="ECO:0000313" key="2">
    <source>
        <dbReference type="EMBL" id="GKT28217.1"/>
    </source>
</evidence>
<reference evidence="2" key="1">
    <citation type="submission" date="2022-03" db="EMBL/GenBank/DDBJ databases">
        <title>Draft genome sequence of Aduncisulcus paluster, a free-living microaerophilic Fornicata.</title>
        <authorList>
            <person name="Yuyama I."/>
            <person name="Kume K."/>
            <person name="Tamura T."/>
            <person name="Inagaki Y."/>
            <person name="Hashimoto T."/>
        </authorList>
    </citation>
    <scope>NUCLEOTIDE SEQUENCE</scope>
    <source>
        <strain evidence="2">NY0171</strain>
    </source>
</reference>
<dbReference type="InterPro" id="IPR013785">
    <property type="entry name" value="Aldolase_TIM"/>
</dbReference>
<dbReference type="CDD" id="cd21109">
    <property type="entry name" value="SPASM"/>
    <property type="match status" value="1"/>
</dbReference>
<dbReference type="InterPro" id="IPR023885">
    <property type="entry name" value="4Fe4S-binding_SPASM_dom"/>
</dbReference>
<keyword evidence="3" id="KW-1185">Reference proteome</keyword>
<dbReference type="InterPro" id="IPR058240">
    <property type="entry name" value="rSAM_sf"/>
</dbReference>
<feature type="non-terminal residue" evidence="2">
    <location>
        <position position="1"/>
    </location>
</feature>
<dbReference type="InterPro" id="IPR050377">
    <property type="entry name" value="Radical_SAM_PqqE_MftC-like"/>
</dbReference>
<feature type="non-terminal residue" evidence="2">
    <location>
        <position position="183"/>
    </location>
</feature>
<dbReference type="Gene3D" id="3.20.20.70">
    <property type="entry name" value="Aldolase class I"/>
    <property type="match status" value="1"/>
</dbReference>